<name>A0A2S0MCM5_9BURK</name>
<dbReference type="RefSeq" id="WP_106702208.1">
    <property type="nucleotide sequence ID" value="NZ_CP027666.1"/>
</dbReference>
<dbReference type="Proteomes" id="UP000239709">
    <property type="component" value="Chromosome"/>
</dbReference>
<accession>A0A2S0MCM5</accession>
<dbReference type="Gene3D" id="3.40.50.150">
    <property type="entry name" value="Vaccinia Virus protein VP39"/>
    <property type="match status" value="1"/>
</dbReference>
<dbReference type="KEGG" id="otk:C6570_04775"/>
<dbReference type="SUPFAM" id="SSF53335">
    <property type="entry name" value="S-adenosyl-L-methionine-dependent methyltransferases"/>
    <property type="match status" value="1"/>
</dbReference>
<evidence type="ECO:0000313" key="3">
    <source>
        <dbReference type="Proteomes" id="UP000239709"/>
    </source>
</evidence>
<gene>
    <name evidence="2" type="ORF">C6570_04775</name>
</gene>
<dbReference type="OrthoDB" id="9007998at2"/>
<organism evidence="2 3">
    <name type="scientific">Ottowia oryzae</name>
    <dbReference type="NCBI Taxonomy" id="2109914"/>
    <lineage>
        <taxon>Bacteria</taxon>
        <taxon>Pseudomonadati</taxon>
        <taxon>Pseudomonadota</taxon>
        <taxon>Betaproteobacteria</taxon>
        <taxon>Burkholderiales</taxon>
        <taxon>Comamonadaceae</taxon>
        <taxon>Ottowia</taxon>
    </lineage>
</organism>
<proteinExistence type="predicted"/>
<dbReference type="EMBL" id="CP027666">
    <property type="protein sequence ID" value="AVO33645.1"/>
    <property type="molecule type" value="Genomic_DNA"/>
</dbReference>
<reference evidence="2 3" key="1">
    <citation type="submission" date="2018-03" db="EMBL/GenBank/DDBJ databases">
        <title>Genome sequencing of Ottowia sp.</title>
        <authorList>
            <person name="Kim S.-J."/>
            <person name="Heo J."/>
            <person name="Kwon S.-W."/>
        </authorList>
    </citation>
    <scope>NUCLEOTIDE SEQUENCE [LARGE SCALE GENOMIC DNA]</scope>
    <source>
        <strain evidence="2 3">KADR8-3</strain>
    </source>
</reference>
<protein>
    <recommendedName>
        <fullName evidence="4">Methyltransferase type 11 domain-containing protein</fullName>
    </recommendedName>
</protein>
<feature type="region of interest" description="Disordered" evidence="1">
    <location>
        <begin position="476"/>
        <end position="503"/>
    </location>
</feature>
<evidence type="ECO:0008006" key="4">
    <source>
        <dbReference type="Google" id="ProtNLM"/>
    </source>
</evidence>
<evidence type="ECO:0000256" key="1">
    <source>
        <dbReference type="SAM" id="MobiDB-lite"/>
    </source>
</evidence>
<dbReference type="AlphaFoldDB" id="A0A2S0MCM5"/>
<feature type="compositionally biased region" description="Basic and acidic residues" evidence="1">
    <location>
        <begin position="476"/>
        <end position="485"/>
    </location>
</feature>
<dbReference type="InterPro" id="IPR029063">
    <property type="entry name" value="SAM-dependent_MTases_sf"/>
</dbReference>
<keyword evidence="3" id="KW-1185">Reference proteome</keyword>
<sequence length="503" mass="56582">MSGIESARNWVVSIAQPAGYQHSLALLEAAESMVFALRSLGLHATMGPPSQAADALLLFGGHLLSPGVALPAGTVIFNLEQLTDWSKRPEAKPYFDLMARFPVWDYSQANVDVLRAAGHQRVSHVPLGYVPELARVRAVPKQDIDVLFYGSRNERRDHVLAQLQARGMKVEALFGVYGEQRDQYIGRAKVVLNTHFYESGTFETARVSYLLTNRKAVVCEHSMMNPDDEALRDGMAYVPYDGLVQACENLVKNETERKRLELRGFELFSARPQTAILAEVLGLPKPTSEALGAIPLTLHLGSGKDFREDWFNVDIDPFWQPDAVLDLGRPLPFGELLQTERFGPVRLLENTFEKLVANDVLEHIPDLVCAMTNALRLLRPGGEFEISVPYELGLGAWQDPTHVRAFNENSWLYYTDWFWYLGWTEQRFDVVHTGMQLSPLGMGMKNQGVDLQTIMRTPRAVDSMQVRLRKRYLSTTERREVAERRSRTKRAPVAPGGPQHAPA</sequence>
<evidence type="ECO:0000313" key="2">
    <source>
        <dbReference type="EMBL" id="AVO33645.1"/>
    </source>
</evidence>